<evidence type="ECO:0000313" key="4">
    <source>
        <dbReference type="Proteomes" id="UP000467371"/>
    </source>
</evidence>
<organism evidence="3 4">
    <name type="scientific">Methanosarcina mazei</name>
    <name type="common">Methanosarcina frisia</name>
    <dbReference type="NCBI Taxonomy" id="2209"/>
    <lineage>
        <taxon>Archaea</taxon>
        <taxon>Methanobacteriati</taxon>
        <taxon>Methanobacteriota</taxon>
        <taxon>Stenosarchaea group</taxon>
        <taxon>Methanomicrobia</taxon>
        <taxon>Methanosarcinales</taxon>
        <taxon>Methanosarcinaceae</taxon>
        <taxon>Methanosarcina</taxon>
    </lineage>
</organism>
<evidence type="ECO:0000313" key="3">
    <source>
        <dbReference type="EMBL" id="QIB92923.1"/>
    </source>
</evidence>
<dbReference type="Pfam" id="PF13699">
    <property type="entry name" value="eCIS_core"/>
    <property type="match status" value="1"/>
</dbReference>
<name>A0A6C0VTE3_METMZ</name>
<feature type="compositionally biased region" description="Basic and acidic residues" evidence="1">
    <location>
        <begin position="78"/>
        <end position="92"/>
    </location>
</feature>
<sequence>MKSVMQRQEIPEEEEPIQGKFEIGHEREICPSCIQRQEIPEEEEPLQGKMGKTIQLQEIQEEEEPLQGKMIEPIQRQEIPEEEKSLQTKRENNTGMPDNLKAGVENLSGIDMSDVMVHYNSSKPAKVGALAYTQGTNIHVAPGQERYLPHEAWHVVQQAQGRVKPTIQLKEIKINDDEALEREADILGRRASDVAVKSMNKTKLLPLQQINNGAVQGAFYIAGRKYLLPSDIENNGVLLHALQSGPQGEARLGMAIEMAISRDVNEILIFNNIPELTAEINERLRRRALPPPQRHAEYPFPVGQAIPQFLYRWCTRGEAQTAIRRGIRINRELGGIHAGIPTMPNLITREQAQRNGGGVGIRSAEACLRIDTHQIPQIAQRQDNSIRRTPAQGGTEFKILVDIPPGAIQIQPVQ</sequence>
<evidence type="ECO:0000259" key="2">
    <source>
        <dbReference type="Pfam" id="PF13699"/>
    </source>
</evidence>
<feature type="region of interest" description="Disordered" evidence="1">
    <location>
        <begin position="1"/>
        <end position="24"/>
    </location>
</feature>
<protein>
    <submittedName>
        <fullName evidence="3">DUF4157 domain-containing protein</fullName>
    </submittedName>
</protein>
<reference evidence="3 4" key="1">
    <citation type="journal article" date="2020" name="Environ. Microbiol. Rep.">
        <title>Redox cycling of Fe(II) and Fe(III) in magnetite accelerates aceticlastic methanogenesis by Methanosarcina mazei.</title>
        <authorList>
            <person name="Wang H."/>
            <person name="Byrne J.M."/>
            <person name="Liu P."/>
            <person name="Liu J."/>
            <person name="Dong X."/>
            <person name="Lu Y."/>
        </authorList>
    </citation>
    <scope>NUCLEOTIDE SEQUENCE [LARGE SCALE GENOMIC DNA]</scope>
    <source>
        <strain evidence="4">zm-15</strain>
    </source>
</reference>
<feature type="domain" description="eCIS core" evidence="2">
    <location>
        <begin position="96"/>
        <end position="161"/>
    </location>
</feature>
<dbReference type="EMBL" id="CP042908">
    <property type="protein sequence ID" value="QIB92923.1"/>
    <property type="molecule type" value="Genomic_DNA"/>
</dbReference>
<dbReference type="Proteomes" id="UP000467371">
    <property type="component" value="Chromosome"/>
</dbReference>
<proteinExistence type="predicted"/>
<gene>
    <name evidence="3" type="ORF">FQU78_15085</name>
</gene>
<dbReference type="InterPro" id="IPR025295">
    <property type="entry name" value="eCIS_core_dom"/>
</dbReference>
<accession>A0A6C0VTE3</accession>
<dbReference type="AlphaFoldDB" id="A0A6C0VTE3"/>
<evidence type="ECO:0000256" key="1">
    <source>
        <dbReference type="SAM" id="MobiDB-lite"/>
    </source>
</evidence>
<feature type="region of interest" description="Disordered" evidence="1">
    <location>
        <begin position="76"/>
        <end position="99"/>
    </location>
</feature>